<organism evidence="2 3">
    <name type="scientific">Plasmodium inui San Antonio 1</name>
    <dbReference type="NCBI Taxonomy" id="1237626"/>
    <lineage>
        <taxon>Eukaryota</taxon>
        <taxon>Sar</taxon>
        <taxon>Alveolata</taxon>
        <taxon>Apicomplexa</taxon>
        <taxon>Aconoidasida</taxon>
        <taxon>Haemosporida</taxon>
        <taxon>Plasmodiidae</taxon>
        <taxon>Plasmodium</taxon>
        <taxon>Plasmodium (Plasmodium)</taxon>
    </lineage>
</organism>
<evidence type="ECO:0000313" key="2">
    <source>
        <dbReference type="EMBL" id="EUD69171.1"/>
    </source>
</evidence>
<proteinExistence type="predicted"/>
<feature type="compositionally biased region" description="Acidic residues" evidence="1">
    <location>
        <begin position="249"/>
        <end position="260"/>
    </location>
</feature>
<dbReference type="EMBL" id="KI965460">
    <property type="protein sequence ID" value="EUD69171.1"/>
    <property type="molecule type" value="Genomic_DNA"/>
</dbReference>
<gene>
    <name evidence="2" type="ORF">C922_00034</name>
</gene>
<reference evidence="2 3" key="1">
    <citation type="submission" date="2013-02" db="EMBL/GenBank/DDBJ databases">
        <title>The Genome Sequence of Plasmodium inui San Antonio 1.</title>
        <authorList>
            <consortium name="The Broad Institute Genome Sequencing Platform"/>
            <consortium name="The Broad Institute Genome Sequencing Center for Infectious Disease"/>
            <person name="Neafsey D."/>
            <person name="Cheeseman I."/>
            <person name="Volkman S."/>
            <person name="Adams J."/>
            <person name="Walker B."/>
            <person name="Young S.K."/>
            <person name="Zeng Q."/>
            <person name="Gargeya S."/>
            <person name="Fitzgerald M."/>
            <person name="Haas B."/>
            <person name="Abouelleil A."/>
            <person name="Alvarado L."/>
            <person name="Arachchi H.M."/>
            <person name="Berlin A.M."/>
            <person name="Chapman S.B."/>
            <person name="Dewar J."/>
            <person name="Goldberg J."/>
            <person name="Griggs A."/>
            <person name="Gujja S."/>
            <person name="Hansen M."/>
            <person name="Howarth C."/>
            <person name="Imamovic A."/>
            <person name="Larimer J."/>
            <person name="McCowan C."/>
            <person name="Murphy C."/>
            <person name="Neiman D."/>
            <person name="Pearson M."/>
            <person name="Priest M."/>
            <person name="Roberts A."/>
            <person name="Saif S."/>
            <person name="Shea T."/>
            <person name="Sisk P."/>
            <person name="Sykes S."/>
            <person name="Wortman J."/>
            <person name="Nusbaum C."/>
            <person name="Birren B."/>
        </authorList>
    </citation>
    <scope>NUCLEOTIDE SEQUENCE [LARGE SCALE GENOMIC DNA]</scope>
    <source>
        <strain evidence="2 3">San Antonio 1</strain>
    </source>
</reference>
<dbReference type="InterPro" id="IPR017946">
    <property type="entry name" value="PLC-like_Pdiesterase_TIM-brl"/>
</dbReference>
<keyword evidence="3" id="KW-1185">Reference proteome</keyword>
<dbReference type="Gene3D" id="3.20.20.190">
    <property type="entry name" value="Phosphatidylinositol (PI) phosphodiesterase"/>
    <property type="match status" value="1"/>
</dbReference>
<dbReference type="VEuPathDB" id="PlasmoDB:C922_00034"/>
<dbReference type="GO" id="GO:0006629">
    <property type="term" value="P:lipid metabolic process"/>
    <property type="evidence" value="ECO:0007669"/>
    <property type="project" value="InterPro"/>
</dbReference>
<dbReference type="GeneID" id="20035308"/>
<feature type="compositionally biased region" description="Acidic residues" evidence="1">
    <location>
        <begin position="155"/>
        <end position="173"/>
    </location>
</feature>
<evidence type="ECO:0000313" key="3">
    <source>
        <dbReference type="Proteomes" id="UP000030640"/>
    </source>
</evidence>
<dbReference type="OrthoDB" id="384560at2759"/>
<dbReference type="AlphaFoldDB" id="W7AUT8"/>
<name>W7AUT8_9APIC</name>
<protein>
    <submittedName>
        <fullName evidence="2">Uncharacterized protein</fullName>
    </submittedName>
</protein>
<sequence length="537" mass="61585">MECTKSGEDAEGEDRNQGVVHLKQWMSSLSERKKGKESILCIHGIRNTTGGEGLSGQDPQKCENNFPPCQAKGIIYERLCLGVRYLEMVVLQECKTEEGKSDLYFACGDGCIYSASDLLEEVAIFLLGNKRERVVLSFLLRGGGDAQGGHHEDGDKEDDQKEDDDNNEDENDDNATQLLDLYMYLYLRREIKHEERDQKYRVLYFLNERERLLNLGKYQFDIDHFAIRNWVFNNMSLLLPSKIVHSGGEEEEEKSPDEGETSPREGEASLCPPRQQWRVCPEDEEKAGNALNALTPLCMDPQRENTTLLSLPQQHHMSLFRLNSMQNEQVPILSSKICLKRKLPNILITTQGLHDLADSEERDSLLPSETSYRRSNTRRYCIEWERDHHSDGTLYSVDTYDANLNWSGKFIGSNNLPLMEYVIDVPREHKLVSSPFTFLNKKLVPLCQEGEWLIREYARGVDTNNSYYVIKTGRDRLRKRTVERFLAHLADQFSADRGPCWICILTKDFSIRDVSDVICLNFFSSGEGVNSVQHSAK</sequence>
<feature type="region of interest" description="Disordered" evidence="1">
    <location>
        <begin position="145"/>
        <end position="173"/>
    </location>
</feature>
<dbReference type="GO" id="GO:0008081">
    <property type="term" value="F:phosphoric diester hydrolase activity"/>
    <property type="evidence" value="ECO:0007669"/>
    <property type="project" value="InterPro"/>
</dbReference>
<evidence type="ECO:0000256" key="1">
    <source>
        <dbReference type="SAM" id="MobiDB-lite"/>
    </source>
</evidence>
<dbReference type="RefSeq" id="XP_008813873.1">
    <property type="nucleotide sequence ID" value="XM_008815651.1"/>
</dbReference>
<feature type="region of interest" description="Disordered" evidence="1">
    <location>
        <begin position="246"/>
        <end position="275"/>
    </location>
</feature>
<dbReference type="Proteomes" id="UP000030640">
    <property type="component" value="Unassembled WGS sequence"/>
</dbReference>
<accession>W7AUT8</accession>